<dbReference type="Proteomes" id="UP000295247">
    <property type="component" value="Unassembled WGS sequence"/>
</dbReference>
<name>A0A4R4ACK5_MARGR</name>
<gene>
    <name evidence="2" type="ORF">EDC29_104123</name>
</gene>
<organism evidence="2 3">
    <name type="scientific">Marichromatium gracile</name>
    <name type="common">Chromatium gracile</name>
    <dbReference type="NCBI Taxonomy" id="1048"/>
    <lineage>
        <taxon>Bacteria</taxon>
        <taxon>Pseudomonadati</taxon>
        <taxon>Pseudomonadota</taxon>
        <taxon>Gammaproteobacteria</taxon>
        <taxon>Chromatiales</taxon>
        <taxon>Chromatiaceae</taxon>
        <taxon>Marichromatium</taxon>
    </lineage>
</organism>
<proteinExistence type="predicted"/>
<evidence type="ECO:0000313" key="2">
    <source>
        <dbReference type="EMBL" id="TCW36336.1"/>
    </source>
</evidence>
<feature type="region of interest" description="Disordered" evidence="1">
    <location>
        <begin position="1"/>
        <end position="51"/>
    </location>
</feature>
<dbReference type="AlphaFoldDB" id="A0A4R4ACK5"/>
<feature type="compositionally biased region" description="Polar residues" evidence="1">
    <location>
        <begin position="14"/>
        <end position="23"/>
    </location>
</feature>
<sequence>MLREGRGRPARSCSGLSSPSASTAPRDERALVLLEPSDGAADEAAAHDPYI</sequence>
<evidence type="ECO:0000256" key="1">
    <source>
        <dbReference type="SAM" id="MobiDB-lite"/>
    </source>
</evidence>
<evidence type="ECO:0000313" key="3">
    <source>
        <dbReference type="Proteomes" id="UP000295247"/>
    </source>
</evidence>
<comment type="caution">
    <text evidence="2">The sequence shown here is derived from an EMBL/GenBank/DDBJ whole genome shotgun (WGS) entry which is preliminary data.</text>
</comment>
<dbReference type="EMBL" id="SMDC01000004">
    <property type="protein sequence ID" value="TCW36336.1"/>
    <property type="molecule type" value="Genomic_DNA"/>
</dbReference>
<reference evidence="2 3" key="1">
    <citation type="submission" date="2019-03" db="EMBL/GenBank/DDBJ databases">
        <title>Genomic Encyclopedia of Type Strains, Phase IV (KMG-IV): sequencing the most valuable type-strain genomes for metagenomic binning, comparative biology and taxonomic classification.</title>
        <authorList>
            <person name="Goeker M."/>
        </authorList>
    </citation>
    <scope>NUCLEOTIDE SEQUENCE [LARGE SCALE GENOMIC DNA]</scope>
    <source>
        <strain evidence="2 3">DSM 203</strain>
    </source>
</reference>
<accession>A0A4R4ACK5</accession>
<protein>
    <submittedName>
        <fullName evidence="2">Uncharacterized protein</fullName>
    </submittedName>
</protein>